<evidence type="ECO:0000256" key="1">
    <source>
        <dbReference type="ARBA" id="ARBA00022481"/>
    </source>
</evidence>
<sequence>MKRGRGFTLIEMVVTTALVGLLALLSLPLYEVVATRAKESELRQALRQIRDALDAYRDASARGLIGRDAGEPADPGASGYPPSLRALADGVQSAGNPDQPKLRFLRRIPRDPFAADPGQPAEDTWALRSYASAPDAPQPGNDVYDVMSRSTRVGSNGIPYREW</sequence>
<organism evidence="2 3">
    <name type="scientific">Noviherbaspirillum pedocola</name>
    <dbReference type="NCBI Taxonomy" id="2801341"/>
    <lineage>
        <taxon>Bacteria</taxon>
        <taxon>Pseudomonadati</taxon>
        <taxon>Pseudomonadota</taxon>
        <taxon>Betaproteobacteria</taxon>
        <taxon>Burkholderiales</taxon>
        <taxon>Oxalobacteraceae</taxon>
        <taxon>Noviherbaspirillum</taxon>
    </lineage>
</organism>
<keyword evidence="1" id="KW-0488">Methylation</keyword>
<dbReference type="GO" id="GO:0015628">
    <property type="term" value="P:protein secretion by the type II secretion system"/>
    <property type="evidence" value="ECO:0007669"/>
    <property type="project" value="InterPro"/>
</dbReference>
<gene>
    <name evidence="2" type="ORF">JJB74_14470</name>
</gene>
<dbReference type="Pfam" id="PF07963">
    <property type="entry name" value="N_methyl"/>
    <property type="match status" value="1"/>
</dbReference>
<dbReference type="Gene3D" id="3.30.700.10">
    <property type="entry name" value="Glycoprotein, Type 4 Pilin"/>
    <property type="match status" value="1"/>
</dbReference>
<keyword evidence="3" id="KW-1185">Reference proteome</keyword>
<dbReference type="SUPFAM" id="SSF54523">
    <property type="entry name" value="Pili subunits"/>
    <property type="match status" value="1"/>
</dbReference>
<dbReference type="NCBIfam" id="TIGR02532">
    <property type="entry name" value="IV_pilin_GFxxxE"/>
    <property type="match status" value="1"/>
</dbReference>
<dbReference type="GO" id="GO:0015627">
    <property type="term" value="C:type II protein secretion system complex"/>
    <property type="evidence" value="ECO:0007669"/>
    <property type="project" value="InterPro"/>
</dbReference>
<dbReference type="InterPro" id="IPR012902">
    <property type="entry name" value="N_methyl_site"/>
</dbReference>
<dbReference type="RefSeq" id="WP_200592621.1">
    <property type="nucleotide sequence ID" value="NZ_JAEPBG010000005.1"/>
</dbReference>
<protein>
    <submittedName>
        <fullName evidence="2">Type II secretion system protein</fullName>
    </submittedName>
</protein>
<proteinExistence type="predicted"/>
<dbReference type="PROSITE" id="PS00409">
    <property type="entry name" value="PROKAR_NTER_METHYL"/>
    <property type="match status" value="1"/>
</dbReference>
<accession>A0A934W664</accession>
<dbReference type="InterPro" id="IPR000983">
    <property type="entry name" value="Bac_GSPG_pilin"/>
</dbReference>
<comment type="caution">
    <text evidence="2">The sequence shown here is derived from an EMBL/GenBank/DDBJ whole genome shotgun (WGS) entry which is preliminary data.</text>
</comment>
<evidence type="ECO:0000313" key="2">
    <source>
        <dbReference type="EMBL" id="MBK4735822.1"/>
    </source>
</evidence>
<evidence type="ECO:0000313" key="3">
    <source>
        <dbReference type="Proteomes" id="UP000622890"/>
    </source>
</evidence>
<dbReference type="PRINTS" id="PR00813">
    <property type="entry name" value="BCTERIALGSPG"/>
</dbReference>
<dbReference type="Proteomes" id="UP000622890">
    <property type="component" value="Unassembled WGS sequence"/>
</dbReference>
<dbReference type="InterPro" id="IPR045584">
    <property type="entry name" value="Pilin-like"/>
</dbReference>
<reference evidence="2" key="1">
    <citation type="submission" date="2021-01" db="EMBL/GenBank/DDBJ databases">
        <title>Genome sequence of strain Noviherbaspirillum sp. DKR-6.</title>
        <authorList>
            <person name="Chaudhary D.K."/>
        </authorList>
    </citation>
    <scope>NUCLEOTIDE SEQUENCE</scope>
    <source>
        <strain evidence="2">DKR-6</strain>
    </source>
</reference>
<name>A0A934W664_9BURK</name>
<dbReference type="AlphaFoldDB" id="A0A934W664"/>
<dbReference type="EMBL" id="JAEPBG010000005">
    <property type="protein sequence ID" value="MBK4735822.1"/>
    <property type="molecule type" value="Genomic_DNA"/>
</dbReference>